<dbReference type="PANTHER" id="PTHR21485">
    <property type="entry name" value="HAD SUPERFAMILY MEMBERS CMAS AND KDSC"/>
    <property type="match status" value="1"/>
</dbReference>
<name>A0ABV4D9S0_9LACT</name>
<protein>
    <submittedName>
        <fullName evidence="1">Acylneuraminate cytidylyltransferase family protein</fullName>
        <ecNumber evidence="1">2.7.7.-</ecNumber>
    </submittedName>
</protein>
<reference evidence="1 2" key="1">
    <citation type="submission" date="2024-03" db="EMBL/GenBank/DDBJ databases">
        <title>Mouse gut bacterial collection (mGBC) of GemPharmatech.</title>
        <authorList>
            <person name="He Y."/>
            <person name="Dong L."/>
            <person name="Wu D."/>
            <person name="Gao X."/>
            <person name="Lin Z."/>
        </authorList>
    </citation>
    <scope>NUCLEOTIDE SEQUENCE [LARGE SCALE GENOMIC DNA]</scope>
    <source>
        <strain evidence="1 2">20-218</strain>
    </source>
</reference>
<comment type="caution">
    <text evidence="1">The sequence shown here is derived from an EMBL/GenBank/DDBJ whole genome shotgun (WGS) entry which is preliminary data.</text>
</comment>
<gene>
    <name evidence="1" type="ORF">AALM99_08635</name>
</gene>
<dbReference type="InterPro" id="IPR003329">
    <property type="entry name" value="Cytidylyl_trans"/>
</dbReference>
<dbReference type="Gene3D" id="3.90.550.10">
    <property type="entry name" value="Spore Coat Polysaccharide Biosynthesis Protein SpsA, Chain A"/>
    <property type="match status" value="1"/>
</dbReference>
<evidence type="ECO:0000313" key="2">
    <source>
        <dbReference type="Proteomes" id="UP001565242"/>
    </source>
</evidence>
<dbReference type="PANTHER" id="PTHR21485:SF6">
    <property type="entry name" value="N-ACYLNEURAMINATE CYTIDYLYLTRANSFERASE-RELATED"/>
    <property type="match status" value="1"/>
</dbReference>
<dbReference type="Pfam" id="PF02348">
    <property type="entry name" value="CTP_transf_3"/>
    <property type="match status" value="1"/>
</dbReference>
<evidence type="ECO:0000313" key="1">
    <source>
        <dbReference type="EMBL" id="MEY8538505.1"/>
    </source>
</evidence>
<accession>A0ABV4D9S0</accession>
<keyword evidence="1" id="KW-0548">Nucleotidyltransferase</keyword>
<organism evidence="1 2">
    <name type="scientific">Lactococcus muris</name>
    <dbReference type="NCBI Taxonomy" id="2941330"/>
    <lineage>
        <taxon>Bacteria</taxon>
        <taxon>Bacillati</taxon>
        <taxon>Bacillota</taxon>
        <taxon>Bacilli</taxon>
        <taxon>Lactobacillales</taxon>
        <taxon>Streptococcaceae</taxon>
        <taxon>Lactococcus</taxon>
    </lineage>
</organism>
<dbReference type="RefSeq" id="WP_251421518.1">
    <property type="nucleotide sequence ID" value="NZ_BAAFQO010000004.1"/>
</dbReference>
<sequence>MINKKIVAVIPVRAGSKRLPNKHLLPFGDTNLLVNKINQLKKVPEISRIVVSSDSEEMLDIARKNGAADQYRPRDYADEKTKSFNEVVEYIASNLDGEILVWAFATAPLIGPELINKFLEVKEKGFDSLVTVTKLQKYIWNDSGPVNVDYSILPITPKNNLPNYFYVNDGIYIANRKDMIKWKLYHGKSAYPFEISKYESVDIDDIYDFAQAEVYQKIKER</sequence>
<dbReference type="SUPFAM" id="SSF53448">
    <property type="entry name" value="Nucleotide-diphospho-sugar transferases"/>
    <property type="match status" value="1"/>
</dbReference>
<dbReference type="InterPro" id="IPR050793">
    <property type="entry name" value="CMP-NeuNAc_synthase"/>
</dbReference>
<dbReference type="InterPro" id="IPR029044">
    <property type="entry name" value="Nucleotide-diphossugar_trans"/>
</dbReference>
<dbReference type="GO" id="GO:0016779">
    <property type="term" value="F:nucleotidyltransferase activity"/>
    <property type="evidence" value="ECO:0007669"/>
    <property type="project" value="UniProtKB-KW"/>
</dbReference>
<keyword evidence="2" id="KW-1185">Reference proteome</keyword>
<dbReference type="EC" id="2.7.7.-" evidence="1"/>
<proteinExistence type="predicted"/>
<dbReference type="Proteomes" id="UP001565242">
    <property type="component" value="Unassembled WGS sequence"/>
</dbReference>
<dbReference type="CDD" id="cd02513">
    <property type="entry name" value="CMP-NeuAc_Synthase"/>
    <property type="match status" value="1"/>
</dbReference>
<dbReference type="EMBL" id="JBCLSQ010000021">
    <property type="protein sequence ID" value="MEY8538505.1"/>
    <property type="molecule type" value="Genomic_DNA"/>
</dbReference>
<keyword evidence="1" id="KW-0808">Transferase</keyword>